<proteinExistence type="predicted"/>
<dbReference type="SMART" id="SM00671">
    <property type="entry name" value="SEL1"/>
    <property type="match status" value="5"/>
</dbReference>
<evidence type="ECO:0000259" key="1">
    <source>
        <dbReference type="Pfam" id="PF01471"/>
    </source>
</evidence>
<protein>
    <recommendedName>
        <fullName evidence="1">Peptidoglycan binding-like domain-containing protein</fullName>
    </recommendedName>
</protein>
<dbReference type="InterPro" id="IPR036366">
    <property type="entry name" value="PGBDSf"/>
</dbReference>
<sequence>MDQTANYIQARFARPALASVLIAGLALGGCESIVDGARDLAGGSDTADAAHQQADQTRIAQAQSHFDHGRPEQGVALLRPLADQGDAEARFLLGLAYSDGRGVPRDRARALRLFEAAAADGHADAAFLAGLAHHRGRGTAADQTEAVRYMREAAEAGHAAARYRMGLFHQTGAGVTRDPEAAAGWFRQSARQGFPEAAAAIAKAYENGVGVEKNLPWAMRWHERAAGYGVARSQFKFGVLVAAGRGMPADPETGLKWLILAEGKGIAEAPPVVDALEARLSPAAVRRAEAAARAWRPRPAGQVEPVDPATVRYVQAMLNRLGFDAGAVDGLDGPRTRAAVRAFRQSRALGGGAGIDEPVLRTLRQETA</sequence>
<evidence type="ECO:0000313" key="3">
    <source>
        <dbReference type="Proteomes" id="UP000229498"/>
    </source>
</evidence>
<dbReference type="Gene3D" id="1.25.40.10">
    <property type="entry name" value="Tetratricopeptide repeat domain"/>
    <property type="match status" value="2"/>
</dbReference>
<dbReference type="Pfam" id="PF08238">
    <property type="entry name" value="Sel1"/>
    <property type="match status" value="5"/>
</dbReference>
<keyword evidence="3" id="KW-1185">Reference proteome</keyword>
<gene>
    <name evidence="2" type="ORF">CVT23_16950</name>
</gene>
<comment type="caution">
    <text evidence="2">The sequence shown here is derived from an EMBL/GenBank/DDBJ whole genome shotgun (WGS) entry which is preliminary data.</text>
</comment>
<dbReference type="InterPro" id="IPR002477">
    <property type="entry name" value="Peptidoglycan-bd-like"/>
</dbReference>
<dbReference type="SUPFAM" id="SSF47090">
    <property type="entry name" value="PGBD-like"/>
    <property type="match status" value="1"/>
</dbReference>
<evidence type="ECO:0000313" key="2">
    <source>
        <dbReference type="EMBL" id="PJK28394.1"/>
    </source>
</evidence>
<accession>A0A2M9FY68</accession>
<dbReference type="InterPro" id="IPR011990">
    <property type="entry name" value="TPR-like_helical_dom_sf"/>
</dbReference>
<dbReference type="PANTHER" id="PTHR11102">
    <property type="entry name" value="SEL-1-LIKE PROTEIN"/>
    <property type="match status" value="1"/>
</dbReference>
<reference evidence="2 3" key="1">
    <citation type="submission" date="2017-11" db="EMBL/GenBank/DDBJ databases">
        <title>Draft genome sequence of Rhizobiales bacterium SY3-13.</title>
        <authorList>
            <person name="Sun C."/>
        </authorList>
    </citation>
    <scope>NUCLEOTIDE SEQUENCE [LARGE SCALE GENOMIC DNA]</scope>
    <source>
        <strain evidence="2 3">SY3-13</strain>
    </source>
</reference>
<feature type="domain" description="Peptidoglycan binding-like" evidence="1">
    <location>
        <begin position="310"/>
        <end position="346"/>
    </location>
</feature>
<name>A0A2M9FY68_9PROT</name>
<dbReference type="AlphaFoldDB" id="A0A2M9FY68"/>
<dbReference type="SUPFAM" id="SSF81901">
    <property type="entry name" value="HCP-like"/>
    <property type="match status" value="1"/>
</dbReference>
<organism evidence="2 3">
    <name type="scientific">Minwuia thermotolerans</name>
    <dbReference type="NCBI Taxonomy" id="2056226"/>
    <lineage>
        <taxon>Bacteria</taxon>
        <taxon>Pseudomonadati</taxon>
        <taxon>Pseudomonadota</taxon>
        <taxon>Alphaproteobacteria</taxon>
        <taxon>Minwuiales</taxon>
        <taxon>Minwuiaceae</taxon>
        <taxon>Minwuia</taxon>
    </lineage>
</organism>
<dbReference type="InterPro" id="IPR006597">
    <property type="entry name" value="Sel1-like"/>
</dbReference>
<dbReference type="OrthoDB" id="112232at2"/>
<dbReference type="Gene3D" id="1.10.101.10">
    <property type="entry name" value="PGBD-like superfamily/PGBD"/>
    <property type="match status" value="1"/>
</dbReference>
<dbReference type="EMBL" id="PHIG01000044">
    <property type="protein sequence ID" value="PJK28394.1"/>
    <property type="molecule type" value="Genomic_DNA"/>
</dbReference>
<dbReference type="Pfam" id="PF01471">
    <property type="entry name" value="PG_binding_1"/>
    <property type="match status" value="1"/>
</dbReference>
<dbReference type="Proteomes" id="UP000229498">
    <property type="component" value="Unassembled WGS sequence"/>
</dbReference>
<dbReference type="PANTHER" id="PTHR11102:SF160">
    <property type="entry name" value="ERAD-ASSOCIATED E3 UBIQUITIN-PROTEIN LIGASE COMPONENT HRD3"/>
    <property type="match status" value="1"/>
</dbReference>
<dbReference type="InterPro" id="IPR050767">
    <property type="entry name" value="Sel1_AlgK"/>
</dbReference>
<dbReference type="RefSeq" id="WP_109795792.1">
    <property type="nucleotide sequence ID" value="NZ_PHIG01000044.1"/>
</dbReference>
<dbReference type="InterPro" id="IPR036365">
    <property type="entry name" value="PGBD-like_sf"/>
</dbReference>